<dbReference type="CDD" id="cd02440">
    <property type="entry name" value="AdoMet_MTases"/>
    <property type="match status" value="1"/>
</dbReference>
<evidence type="ECO:0000313" key="1">
    <source>
        <dbReference type="EMBL" id="MDA0185147.1"/>
    </source>
</evidence>
<name>A0A9X3SJD3_9ACTN</name>
<dbReference type="SUPFAM" id="SSF53335">
    <property type="entry name" value="S-adenosyl-L-methionine-dependent methyltransferases"/>
    <property type="match status" value="1"/>
</dbReference>
<keyword evidence="1" id="KW-0808">Transferase</keyword>
<organism evidence="1 2">
    <name type="scientific">Solirubrobacter phytolaccae</name>
    <dbReference type="NCBI Taxonomy" id="1404360"/>
    <lineage>
        <taxon>Bacteria</taxon>
        <taxon>Bacillati</taxon>
        <taxon>Actinomycetota</taxon>
        <taxon>Thermoleophilia</taxon>
        <taxon>Solirubrobacterales</taxon>
        <taxon>Solirubrobacteraceae</taxon>
        <taxon>Solirubrobacter</taxon>
    </lineage>
</organism>
<proteinExistence type="predicted"/>
<keyword evidence="1" id="KW-0489">Methyltransferase</keyword>
<sequence length="200" mass="22681">MSLIPEPYATQLKRRLFRTPDFYRLHPSGPGPILDVGCGNAKYEGATGIDISADTQADIVADLNEFPYPLEDDTYAQILCQDVLEHVKEPLKFMAELHRVAKPGARIHIRTPHFSSVLAYGDATHEHIFSAMAIRTFEKSLFSHYLSTDLRVVDLRLDFWDPIRWIGVAALANRFQGPYESLFAFRFPAMNISAELEVLK</sequence>
<dbReference type="AlphaFoldDB" id="A0A9X3SJD3"/>
<dbReference type="EMBL" id="JAPDDP010000100">
    <property type="protein sequence ID" value="MDA0185147.1"/>
    <property type="molecule type" value="Genomic_DNA"/>
</dbReference>
<evidence type="ECO:0000313" key="2">
    <source>
        <dbReference type="Proteomes" id="UP001147653"/>
    </source>
</evidence>
<keyword evidence="2" id="KW-1185">Reference proteome</keyword>
<gene>
    <name evidence="1" type="ORF">OJ997_32885</name>
</gene>
<dbReference type="RefSeq" id="WP_270029632.1">
    <property type="nucleotide sequence ID" value="NZ_JAPDDP010000100.1"/>
</dbReference>
<dbReference type="Proteomes" id="UP001147653">
    <property type="component" value="Unassembled WGS sequence"/>
</dbReference>
<dbReference type="GO" id="GO:0008168">
    <property type="term" value="F:methyltransferase activity"/>
    <property type="evidence" value="ECO:0007669"/>
    <property type="project" value="UniProtKB-KW"/>
</dbReference>
<dbReference type="Gene3D" id="3.40.50.150">
    <property type="entry name" value="Vaccinia Virus protein VP39"/>
    <property type="match status" value="1"/>
</dbReference>
<protein>
    <submittedName>
        <fullName evidence="1">Class I SAM-dependent methyltransferase</fullName>
    </submittedName>
</protein>
<reference evidence="1" key="1">
    <citation type="submission" date="2022-10" db="EMBL/GenBank/DDBJ databases">
        <title>The WGS of Solirubrobacter phytolaccae KCTC 29190.</title>
        <authorList>
            <person name="Jiang Z."/>
        </authorList>
    </citation>
    <scope>NUCLEOTIDE SEQUENCE</scope>
    <source>
        <strain evidence="1">KCTC 29190</strain>
    </source>
</reference>
<accession>A0A9X3SJD3</accession>
<dbReference type="Pfam" id="PF13489">
    <property type="entry name" value="Methyltransf_23"/>
    <property type="match status" value="1"/>
</dbReference>
<comment type="caution">
    <text evidence="1">The sequence shown here is derived from an EMBL/GenBank/DDBJ whole genome shotgun (WGS) entry which is preliminary data.</text>
</comment>
<dbReference type="GO" id="GO:0032259">
    <property type="term" value="P:methylation"/>
    <property type="evidence" value="ECO:0007669"/>
    <property type="project" value="UniProtKB-KW"/>
</dbReference>
<dbReference type="InterPro" id="IPR029063">
    <property type="entry name" value="SAM-dependent_MTases_sf"/>
</dbReference>